<evidence type="ECO:0000256" key="1">
    <source>
        <dbReference type="ARBA" id="ARBA00004903"/>
    </source>
</evidence>
<keyword evidence="4" id="KW-0554">One-carbon metabolism</keyword>
<evidence type="ECO:0000256" key="3">
    <source>
        <dbReference type="ARBA" id="ARBA00018886"/>
    </source>
</evidence>
<evidence type="ECO:0000256" key="4">
    <source>
        <dbReference type="ARBA" id="ARBA00022563"/>
    </source>
</evidence>
<evidence type="ECO:0000256" key="6">
    <source>
        <dbReference type="ARBA" id="ARBA00023002"/>
    </source>
</evidence>
<gene>
    <name evidence="10" type="ORF">Egran_01339</name>
</gene>
<keyword evidence="5" id="KW-0521">NADP</keyword>
<evidence type="ECO:0000259" key="9">
    <source>
        <dbReference type="PROSITE" id="PS51330"/>
    </source>
</evidence>
<reference evidence="10 11" key="1">
    <citation type="journal article" date="2015" name="Environ. Microbiol.">
        <title>Metagenome sequence of Elaphomyces granulatus from sporocarp tissue reveals Ascomycota ectomycorrhizal fingerprints of genome expansion and a Proteobacteria-rich microbiome.</title>
        <authorList>
            <person name="Quandt C.A."/>
            <person name="Kohler A."/>
            <person name="Hesse C.N."/>
            <person name="Sharpton T.J."/>
            <person name="Martin F."/>
            <person name="Spatafora J.W."/>
        </authorList>
    </citation>
    <scope>NUCLEOTIDE SEQUENCE [LARGE SCALE GENOMIC DNA]</scope>
    <source>
        <strain evidence="10 11">OSC145934</strain>
    </source>
</reference>
<comment type="similarity">
    <text evidence="7">Belongs to the dihydrofolate reductase family.</text>
</comment>
<dbReference type="PANTHER" id="PTHR48069:SF3">
    <property type="entry name" value="DIHYDROFOLATE REDUCTASE"/>
    <property type="match status" value="1"/>
</dbReference>
<dbReference type="PANTHER" id="PTHR48069">
    <property type="entry name" value="DIHYDROFOLATE REDUCTASE"/>
    <property type="match status" value="1"/>
</dbReference>
<comment type="pathway">
    <text evidence="1">Cofactor biosynthesis; tetrahydrofolate biosynthesis; 5,6,7,8-tetrahydrofolate from 7,8-dihydrofolate: step 1/1.</text>
</comment>
<accession>A0A232M3A6</accession>
<feature type="region of interest" description="Disordered" evidence="8">
    <location>
        <begin position="113"/>
        <end position="147"/>
    </location>
</feature>
<sequence>MPSQPPAPLTLIVATTPIRSIPPPSPSSKIIPSGARRLGIGINGTLPWRRIKSDMSFFVRVTTRAPRRGATNAVIMGRKTYDSIPQHLRPLDKRINVVVTRDATGSVGSKVAAELEKTRKEKKKKETETAPATIPSETGKDNLNNVEPTTDAVVSSSLESALSTLESYYYAVDETPKNENDKDKQVRNVFVIGGAEIYAAALRLPPSSPFGQKLRILMTKVIKRRRGRKHNDDADTDVDVELGPEEGGEEEEGEEGFECDTFFPVDEMTLLENGWREVPTDEVTGWVGEKVSPDWKEEGDVAIKMVGYERVS</sequence>
<dbReference type="SUPFAM" id="SSF53597">
    <property type="entry name" value="Dihydrofolate reductase-like"/>
    <property type="match status" value="1"/>
</dbReference>
<dbReference type="GO" id="GO:0004146">
    <property type="term" value="F:dihydrofolate reductase activity"/>
    <property type="evidence" value="ECO:0007669"/>
    <property type="project" value="UniProtKB-EC"/>
</dbReference>
<dbReference type="InterPro" id="IPR001796">
    <property type="entry name" value="DHFR_dom"/>
</dbReference>
<evidence type="ECO:0000256" key="2">
    <source>
        <dbReference type="ARBA" id="ARBA00012856"/>
    </source>
</evidence>
<dbReference type="GO" id="GO:0046654">
    <property type="term" value="P:tetrahydrofolate biosynthetic process"/>
    <property type="evidence" value="ECO:0007669"/>
    <property type="project" value="UniProtKB-UniPathway"/>
</dbReference>
<dbReference type="GO" id="GO:0046655">
    <property type="term" value="P:folic acid metabolic process"/>
    <property type="evidence" value="ECO:0007669"/>
    <property type="project" value="TreeGrafter"/>
</dbReference>
<dbReference type="Gene3D" id="3.40.430.10">
    <property type="entry name" value="Dihydrofolate Reductase, subunit A"/>
    <property type="match status" value="1"/>
</dbReference>
<dbReference type="AlphaFoldDB" id="A0A232M3A6"/>
<dbReference type="EMBL" id="NPHW01002704">
    <property type="protein sequence ID" value="OXV10901.1"/>
    <property type="molecule type" value="Genomic_DNA"/>
</dbReference>
<evidence type="ECO:0000313" key="10">
    <source>
        <dbReference type="EMBL" id="OXV10901.1"/>
    </source>
</evidence>
<dbReference type="PRINTS" id="PR00070">
    <property type="entry name" value="DHFR"/>
</dbReference>
<evidence type="ECO:0000256" key="7">
    <source>
        <dbReference type="RuleBase" id="RU004474"/>
    </source>
</evidence>
<feature type="compositionally biased region" description="Acidic residues" evidence="8">
    <location>
        <begin position="234"/>
        <end position="256"/>
    </location>
</feature>
<comment type="caution">
    <text evidence="10">The sequence shown here is derived from an EMBL/GenBank/DDBJ whole genome shotgun (WGS) entry which is preliminary data.</text>
</comment>
<dbReference type="OrthoDB" id="414698at2759"/>
<protein>
    <recommendedName>
        <fullName evidence="3">Dihydrofolate reductase</fullName>
        <ecNumber evidence="2">1.5.1.3</ecNumber>
    </recommendedName>
</protein>
<dbReference type="UniPathway" id="UPA00077">
    <property type="reaction ID" value="UER00158"/>
</dbReference>
<organism evidence="10 11">
    <name type="scientific">Elaphomyces granulatus</name>
    <dbReference type="NCBI Taxonomy" id="519963"/>
    <lineage>
        <taxon>Eukaryota</taxon>
        <taxon>Fungi</taxon>
        <taxon>Dikarya</taxon>
        <taxon>Ascomycota</taxon>
        <taxon>Pezizomycotina</taxon>
        <taxon>Eurotiomycetes</taxon>
        <taxon>Eurotiomycetidae</taxon>
        <taxon>Eurotiales</taxon>
        <taxon>Elaphomycetaceae</taxon>
        <taxon>Elaphomyces</taxon>
    </lineage>
</organism>
<evidence type="ECO:0000313" key="11">
    <source>
        <dbReference type="Proteomes" id="UP000243515"/>
    </source>
</evidence>
<dbReference type="PROSITE" id="PS51330">
    <property type="entry name" value="DHFR_2"/>
    <property type="match status" value="1"/>
</dbReference>
<dbReference type="InterPro" id="IPR024072">
    <property type="entry name" value="DHFR-like_dom_sf"/>
</dbReference>
<evidence type="ECO:0000256" key="5">
    <source>
        <dbReference type="ARBA" id="ARBA00022857"/>
    </source>
</evidence>
<keyword evidence="11" id="KW-1185">Reference proteome</keyword>
<feature type="compositionally biased region" description="Basic and acidic residues" evidence="8">
    <location>
        <begin position="113"/>
        <end position="128"/>
    </location>
</feature>
<proteinExistence type="inferred from homology"/>
<name>A0A232M3A6_9EURO</name>
<dbReference type="EC" id="1.5.1.3" evidence="2"/>
<dbReference type="CDD" id="cd00209">
    <property type="entry name" value="DHFR"/>
    <property type="match status" value="1"/>
</dbReference>
<feature type="region of interest" description="Disordered" evidence="8">
    <location>
        <begin position="226"/>
        <end position="256"/>
    </location>
</feature>
<dbReference type="InterPro" id="IPR017925">
    <property type="entry name" value="DHFR_CS"/>
</dbReference>
<keyword evidence="6" id="KW-0560">Oxidoreductase</keyword>
<dbReference type="InterPro" id="IPR012259">
    <property type="entry name" value="DHFR"/>
</dbReference>
<dbReference type="GO" id="GO:0005739">
    <property type="term" value="C:mitochondrion"/>
    <property type="evidence" value="ECO:0007669"/>
    <property type="project" value="TreeGrafter"/>
</dbReference>
<dbReference type="Pfam" id="PF00186">
    <property type="entry name" value="DHFR_1"/>
    <property type="match status" value="1"/>
</dbReference>
<dbReference type="PROSITE" id="PS00075">
    <property type="entry name" value="DHFR_1"/>
    <property type="match status" value="1"/>
</dbReference>
<dbReference type="GO" id="GO:0046452">
    <property type="term" value="P:dihydrofolate metabolic process"/>
    <property type="evidence" value="ECO:0007669"/>
    <property type="project" value="TreeGrafter"/>
</dbReference>
<feature type="domain" description="DHFR" evidence="9">
    <location>
        <begin position="8"/>
        <end position="310"/>
    </location>
</feature>
<dbReference type="GO" id="GO:0006730">
    <property type="term" value="P:one-carbon metabolic process"/>
    <property type="evidence" value="ECO:0007669"/>
    <property type="project" value="UniProtKB-KW"/>
</dbReference>
<dbReference type="GO" id="GO:0050661">
    <property type="term" value="F:NADP binding"/>
    <property type="evidence" value="ECO:0007669"/>
    <property type="project" value="InterPro"/>
</dbReference>
<dbReference type="Proteomes" id="UP000243515">
    <property type="component" value="Unassembled WGS sequence"/>
</dbReference>
<evidence type="ECO:0000256" key="8">
    <source>
        <dbReference type="SAM" id="MobiDB-lite"/>
    </source>
</evidence>